<keyword evidence="1" id="KW-0805">Transcription regulation</keyword>
<keyword evidence="2" id="KW-0238">DNA-binding</keyword>
<dbReference type="SUPFAM" id="SSF46689">
    <property type="entry name" value="Homeodomain-like"/>
    <property type="match status" value="1"/>
</dbReference>
<dbReference type="PANTHER" id="PTHR43280:SF2">
    <property type="entry name" value="HTH-TYPE TRANSCRIPTIONAL REGULATOR EXSA"/>
    <property type="match status" value="1"/>
</dbReference>
<dbReference type="PANTHER" id="PTHR43280">
    <property type="entry name" value="ARAC-FAMILY TRANSCRIPTIONAL REGULATOR"/>
    <property type="match status" value="1"/>
</dbReference>
<dbReference type="Gene3D" id="1.10.10.60">
    <property type="entry name" value="Homeodomain-like"/>
    <property type="match status" value="1"/>
</dbReference>
<protein>
    <submittedName>
        <fullName evidence="6">AraC family transcriptional regulator</fullName>
    </submittedName>
</protein>
<reference evidence="6 7" key="1">
    <citation type="journal article" date="2023" name="Chemosphere">
        <title>Whole genome analysis of Flavobacterium aziz-sancarii sp. nov., isolated from Ardley Island (Antarctica), revealed a rich resistome and bioremediation potential.</title>
        <authorList>
            <person name="Otur C."/>
            <person name="Okay S."/>
            <person name="Kurt-Kizildogan A."/>
        </authorList>
    </citation>
    <scope>NUCLEOTIDE SEQUENCE [LARGE SCALE GENOMIC DNA]</scope>
    <source>
        <strain evidence="6 7">AC</strain>
    </source>
</reference>
<evidence type="ECO:0000259" key="5">
    <source>
        <dbReference type="PROSITE" id="PS01124"/>
    </source>
</evidence>
<evidence type="ECO:0000313" key="6">
    <source>
        <dbReference type="EMBL" id="MDA6071540.1"/>
    </source>
</evidence>
<evidence type="ECO:0000256" key="1">
    <source>
        <dbReference type="ARBA" id="ARBA00023015"/>
    </source>
</evidence>
<dbReference type="Pfam" id="PF12833">
    <property type="entry name" value="HTH_18"/>
    <property type="match status" value="1"/>
</dbReference>
<feature type="transmembrane region" description="Helical" evidence="4">
    <location>
        <begin position="121"/>
        <end position="142"/>
    </location>
</feature>
<keyword evidence="4" id="KW-0472">Membrane</keyword>
<keyword evidence="7" id="KW-1185">Reference proteome</keyword>
<dbReference type="InterPro" id="IPR018060">
    <property type="entry name" value="HTH_AraC"/>
</dbReference>
<gene>
    <name evidence="6" type="ORF">NJT12_18115</name>
</gene>
<dbReference type="Proteomes" id="UP001212170">
    <property type="component" value="Unassembled WGS sequence"/>
</dbReference>
<keyword evidence="4" id="KW-0812">Transmembrane</keyword>
<evidence type="ECO:0000313" key="7">
    <source>
        <dbReference type="Proteomes" id="UP001212170"/>
    </source>
</evidence>
<feature type="domain" description="HTH araC/xylS-type" evidence="5">
    <location>
        <begin position="190"/>
        <end position="298"/>
    </location>
</feature>
<feature type="transmembrane region" description="Helical" evidence="4">
    <location>
        <begin position="91"/>
        <end position="109"/>
    </location>
</feature>
<proteinExistence type="predicted"/>
<comment type="caution">
    <text evidence="6">The sequence shown here is derived from an EMBL/GenBank/DDBJ whole genome shotgun (WGS) entry which is preliminary data.</text>
</comment>
<feature type="transmembrane region" description="Helical" evidence="4">
    <location>
        <begin position="45"/>
        <end position="70"/>
    </location>
</feature>
<sequence>MSNKKSKVGTNKIVLHSIFPLVYFLVLVFKNTLQNKFPHFCLSDIIYYFFSAFILTYIYLCSVILYRSIWDKKQENSNSLKNTLLSKWTRFIYLEIMIITFAPLILYWFKDLKETDSIYQPVSCIMLLIMCCKIVCCPEIFYGYTHLKSKINEVENNPLKFRTIWILSDKTNPTGIQDQLLKRKIDPSLSTYIAQIELLIHNDNFFFRSDIKIENLSSELKIPKSHLNYIFKYHSSVSFVEFKKMIKIHYATILIKNNYLQTNTLNYLSKEVGFASYDPFYRSFKKHTGNTPLDYHNLLRAKISQNESE</sequence>
<dbReference type="RefSeq" id="WP_271337338.1">
    <property type="nucleotide sequence ID" value="NZ_JAMZNK010000036.1"/>
</dbReference>
<feature type="transmembrane region" description="Helical" evidence="4">
    <location>
        <begin position="12"/>
        <end position="33"/>
    </location>
</feature>
<dbReference type="PROSITE" id="PS01124">
    <property type="entry name" value="HTH_ARAC_FAMILY_2"/>
    <property type="match status" value="1"/>
</dbReference>
<evidence type="ECO:0000256" key="3">
    <source>
        <dbReference type="ARBA" id="ARBA00023163"/>
    </source>
</evidence>
<name>A0ABT4WGC3_9FLAO</name>
<evidence type="ECO:0000256" key="2">
    <source>
        <dbReference type="ARBA" id="ARBA00023125"/>
    </source>
</evidence>
<dbReference type="EMBL" id="JAMZNK010000036">
    <property type="protein sequence ID" value="MDA6071540.1"/>
    <property type="molecule type" value="Genomic_DNA"/>
</dbReference>
<organism evidence="6 7">
    <name type="scientific">Flavobacterium azizsancarii</name>
    <dbReference type="NCBI Taxonomy" id="2961580"/>
    <lineage>
        <taxon>Bacteria</taxon>
        <taxon>Pseudomonadati</taxon>
        <taxon>Bacteroidota</taxon>
        <taxon>Flavobacteriia</taxon>
        <taxon>Flavobacteriales</taxon>
        <taxon>Flavobacteriaceae</taxon>
        <taxon>Flavobacterium</taxon>
    </lineage>
</organism>
<evidence type="ECO:0000256" key="4">
    <source>
        <dbReference type="SAM" id="Phobius"/>
    </source>
</evidence>
<dbReference type="SMART" id="SM00342">
    <property type="entry name" value="HTH_ARAC"/>
    <property type="match status" value="1"/>
</dbReference>
<keyword evidence="3" id="KW-0804">Transcription</keyword>
<keyword evidence="4" id="KW-1133">Transmembrane helix</keyword>
<accession>A0ABT4WGC3</accession>
<dbReference type="InterPro" id="IPR009057">
    <property type="entry name" value="Homeodomain-like_sf"/>
</dbReference>